<reference evidence="2" key="1">
    <citation type="submission" date="2024-02" db="EMBL/GenBank/DDBJ databases">
        <title>Genome sequences of strain Gemmobacter sp. JM10B15.</title>
        <authorList>
            <person name="Zhang M."/>
        </authorList>
    </citation>
    <scope>NUCLEOTIDE SEQUENCE</scope>
    <source>
        <strain evidence="2">JM10B15</strain>
    </source>
</reference>
<keyword evidence="1" id="KW-0472">Membrane</keyword>
<comment type="caution">
    <text evidence="2">The sequence shown here is derived from an EMBL/GenBank/DDBJ whole genome shotgun (WGS) entry which is preliminary data.</text>
</comment>
<dbReference type="EMBL" id="JBALHR010000001">
    <property type="protein sequence ID" value="MEH7827097.1"/>
    <property type="molecule type" value="Genomic_DNA"/>
</dbReference>
<evidence type="ECO:0000256" key="1">
    <source>
        <dbReference type="SAM" id="Phobius"/>
    </source>
</evidence>
<keyword evidence="1" id="KW-0812">Transmembrane</keyword>
<evidence type="ECO:0000313" key="3">
    <source>
        <dbReference type="Proteomes" id="UP001431963"/>
    </source>
</evidence>
<dbReference type="RefSeq" id="WP_335419260.1">
    <property type="nucleotide sequence ID" value="NZ_JBALHR010000001.1"/>
</dbReference>
<accession>A0ABU8BQW2</accession>
<sequence>MHWTQAVYIGLLIAALASSWRRDWSAMIALVMVANLGATMALAGDPLSVGVMDAACASVLLLGNRRALILATLFSVMILIYVSAWAFSWKNSTTYTIIDLIAYVQLGVISGLDSGIRRRVRAFARRGALSAGPETQGGHATVGVARVSAQSEITQ</sequence>
<feature type="transmembrane region" description="Helical" evidence="1">
    <location>
        <begin position="68"/>
        <end position="89"/>
    </location>
</feature>
<organism evidence="2 3">
    <name type="scientific">Gemmobacter denitrificans</name>
    <dbReference type="NCBI Taxonomy" id="3123040"/>
    <lineage>
        <taxon>Bacteria</taxon>
        <taxon>Pseudomonadati</taxon>
        <taxon>Pseudomonadota</taxon>
        <taxon>Alphaproteobacteria</taxon>
        <taxon>Rhodobacterales</taxon>
        <taxon>Paracoccaceae</taxon>
        <taxon>Gemmobacter</taxon>
    </lineage>
</organism>
<proteinExistence type="predicted"/>
<dbReference type="Proteomes" id="UP001431963">
    <property type="component" value="Unassembled WGS sequence"/>
</dbReference>
<protein>
    <submittedName>
        <fullName evidence="2">Uncharacterized protein</fullName>
    </submittedName>
</protein>
<feature type="transmembrane region" description="Helical" evidence="1">
    <location>
        <begin position="27"/>
        <end position="47"/>
    </location>
</feature>
<gene>
    <name evidence="2" type="ORF">V6590_02975</name>
</gene>
<keyword evidence="3" id="KW-1185">Reference proteome</keyword>
<keyword evidence="1" id="KW-1133">Transmembrane helix</keyword>
<name>A0ABU8BQW2_9RHOB</name>
<evidence type="ECO:0000313" key="2">
    <source>
        <dbReference type="EMBL" id="MEH7827097.1"/>
    </source>
</evidence>